<feature type="domain" description="SWIM-type" evidence="5">
    <location>
        <begin position="333"/>
        <end position="366"/>
    </location>
</feature>
<dbReference type="InParanoid" id="K3YL30"/>
<evidence type="ECO:0000259" key="5">
    <source>
        <dbReference type="PROSITE" id="PS50966"/>
    </source>
</evidence>
<dbReference type="STRING" id="4555.K3YL30"/>
<dbReference type="InterPro" id="IPR019557">
    <property type="entry name" value="AminoTfrase-like_pln_mobile"/>
</dbReference>
<organism evidence="6 7">
    <name type="scientific">Setaria italica</name>
    <name type="common">Foxtail millet</name>
    <name type="synonym">Panicum italicum</name>
    <dbReference type="NCBI Taxonomy" id="4555"/>
    <lineage>
        <taxon>Eukaryota</taxon>
        <taxon>Viridiplantae</taxon>
        <taxon>Streptophyta</taxon>
        <taxon>Embryophyta</taxon>
        <taxon>Tracheophyta</taxon>
        <taxon>Spermatophyta</taxon>
        <taxon>Magnoliopsida</taxon>
        <taxon>Liliopsida</taxon>
        <taxon>Poales</taxon>
        <taxon>Poaceae</taxon>
        <taxon>PACMAD clade</taxon>
        <taxon>Panicoideae</taxon>
        <taxon>Panicodae</taxon>
        <taxon>Paniceae</taxon>
        <taxon>Cenchrinae</taxon>
        <taxon>Setaria</taxon>
    </lineage>
</organism>
<protein>
    <recommendedName>
        <fullName evidence="5">SWIM-type domain-containing protein</fullName>
    </recommendedName>
</protein>
<evidence type="ECO:0000256" key="4">
    <source>
        <dbReference type="PROSITE-ProRule" id="PRU00325"/>
    </source>
</evidence>
<name>K3YL30_SETIT</name>
<dbReference type="PANTHER" id="PTHR46033:SF8">
    <property type="entry name" value="PROTEIN MAINTENANCE OF MERISTEMS-LIKE"/>
    <property type="match status" value="1"/>
</dbReference>
<dbReference type="SMART" id="SM00575">
    <property type="entry name" value="ZnF_PMZ"/>
    <property type="match status" value="1"/>
</dbReference>
<dbReference type="InterPro" id="IPR044824">
    <property type="entry name" value="MAIN-like"/>
</dbReference>
<accession>K3YL30</accession>
<keyword evidence="1" id="KW-0479">Metal-binding</keyword>
<reference evidence="6" key="2">
    <citation type="submission" date="2018-08" db="UniProtKB">
        <authorList>
            <consortium name="EnsemblPlants"/>
        </authorList>
    </citation>
    <scope>IDENTIFICATION</scope>
    <source>
        <strain evidence="6">Yugu1</strain>
    </source>
</reference>
<evidence type="ECO:0000256" key="2">
    <source>
        <dbReference type="ARBA" id="ARBA00022771"/>
    </source>
</evidence>
<dbReference type="PROSITE" id="PS50966">
    <property type="entry name" value="ZF_SWIM"/>
    <property type="match status" value="1"/>
</dbReference>
<evidence type="ECO:0000313" key="7">
    <source>
        <dbReference type="Proteomes" id="UP000004995"/>
    </source>
</evidence>
<dbReference type="Gramene" id="KQL01406">
    <property type="protein sequence ID" value="KQL01406"/>
    <property type="gene ID" value="SETIT_014951mg"/>
</dbReference>
<dbReference type="HOGENOM" id="CLU_011823_0_0_1"/>
<keyword evidence="3" id="KW-0862">Zinc</keyword>
<dbReference type="EMBL" id="AGNK02003735">
    <property type="status" value="NOT_ANNOTATED_CDS"/>
    <property type="molecule type" value="Genomic_DNA"/>
</dbReference>
<dbReference type="InterPro" id="IPR006564">
    <property type="entry name" value="Znf_PMZ"/>
</dbReference>
<dbReference type="Proteomes" id="UP000004995">
    <property type="component" value="Unassembled WGS sequence"/>
</dbReference>
<dbReference type="OMA" id="CASAETM"/>
<dbReference type="PANTHER" id="PTHR46033">
    <property type="entry name" value="PROTEIN MAIN-LIKE 2"/>
    <property type="match status" value="1"/>
</dbReference>
<evidence type="ECO:0000313" key="6">
    <source>
        <dbReference type="EnsemblPlants" id="KQL01406"/>
    </source>
</evidence>
<dbReference type="Pfam" id="PF10551">
    <property type="entry name" value="MULE"/>
    <property type="match status" value="1"/>
</dbReference>
<dbReference type="InterPro" id="IPR007527">
    <property type="entry name" value="Znf_SWIM"/>
</dbReference>
<dbReference type="GO" id="GO:0010073">
    <property type="term" value="P:meristem maintenance"/>
    <property type="evidence" value="ECO:0007669"/>
    <property type="project" value="InterPro"/>
</dbReference>
<evidence type="ECO:0000256" key="3">
    <source>
        <dbReference type="ARBA" id="ARBA00022833"/>
    </source>
</evidence>
<dbReference type="GO" id="GO:0008270">
    <property type="term" value="F:zinc ion binding"/>
    <property type="evidence" value="ECO:0007669"/>
    <property type="project" value="UniProtKB-KW"/>
</dbReference>
<sequence length="718" mass="83448">MIYGDWESGYEQLPVLFNAIKAVNPGMHYEYILKPNAWKDGRQIFGRAFWCFPQSVEVFRHCCPVFSIDGTFLISKYRGTLLIAISCDANNMLVPLAFALVERENNDSWGWFLRLVRIHVVGPSREVGVISDRHQGILHAVQEQIEGYAPLHHRWCTRHLAENLLRKDGVKDNFDLFQVAARQLEDYYFQRKLEQVRTATNAEGRQWLAGLMRDLDKWTRSHDAGGWRYEFQCSNMAESFNKLLLGIRGMPVNAIVEFTFYRLVAWFNERHAKTEALQIAGERLAEKPKRHLIIANERASTHEVQCFDLGSGTYQVERRGGTTSDGEIRESRIHVVVLRDFKCTCGRPRQYHFVCSHLVAAARHRDFDIESMIPHEFSVDTLVRTWSLRFVPFWDPREWPPYDGPKYVVDPTYRWNKRGTRKRTSNIPAKCRWRPETHSFHLPFGEMMVTLQDCQKMLGLSIRGWAVTGPCVSEEVDEQGTRTSGVLISWLREHFGQCPQDADAETVGHYGRAWILHLFACVLFPDATGDTASWMWIHCLTDWHQARLYSWGSAVLCFLYRQLCEACRRTAGSASVGGCVYLLQLWMWAHLPVGRPEIMPRRPWFPGEMPRRQPTWAYIWDQVKVSHTRLDRAYLDYINEIDALTAHSVNWQPYQGEDALPFTLSFVCGLDEDLYRMKCPLICFYAIEYHLPDRVARQFGMRQIWPPPATSTSVELHK</sequence>
<keyword evidence="2 4" id="KW-0863">Zinc-finger</keyword>
<reference evidence="7" key="1">
    <citation type="journal article" date="2012" name="Nat. Biotechnol.">
        <title>Reference genome sequence of the model plant Setaria.</title>
        <authorList>
            <person name="Bennetzen J.L."/>
            <person name="Schmutz J."/>
            <person name="Wang H."/>
            <person name="Percifield R."/>
            <person name="Hawkins J."/>
            <person name="Pontaroli A.C."/>
            <person name="Estep M."/>
            <person name="Feng L."/>
            <person name="Vaughn J.N."/>
            <person name="Grimwood J."/>
            <person name="Jenkins J."/>
            <person name="Barry K."/>
            <person name="Lindquist E."/>
            <person name="Hellsten U."/>
            <person name="Deshpande S."/>
            <person name="Wang X."/>
            <person name="Wu X."/>
            <person name="Mitros T."/>
            <person name="Triplett J."/>
            <person name="Yang X."/>
            <person name="Ye C.Y."/>
            <person name="Mauro-Herrera M."/>
            <person name="Wang L."/>
            <person name="Li P."/>
            <person name="Sharma M."/>
            <person name="Sharma R."/>
            <person name="Ronald P.C."/>
            <person name="Panaud O."/>
            <person name="Kellogg E.A."/>
            <person name="Brutnell T.P."/>
            <person name="Doust A.N."/>
            <person name="Tuskan G.A."/>
            <person name="Rokhsar D."/>
            <person name="Devos K.M."/>
        </authorList>
    </citation>
    <scope>NUCLEOTIDE SEQUENCE [LARGE SCALE GENOMIC DNA]</scope>
    <source>
        <strain evidence="7">cv. Yugu1</strain>
    </source>
</reference>
<proteinExistence type="predicted"/>
<dbReference type="AlphaFoldDB" id="K3YL30"/>
<dbReference type="EnsemblPlants" id="KQL01406">
    <property type="protein sequence ID" value="KQL01406"/>
    <property type="gene ID" value="SETIT_014951mg"/>
</dbReference>
<dbReference type="InterPro" id="IPR018289">
    <property type="entry name" value="MULE_transposase_dom"/>
</dbReference>
<dbReference type="eggNOG" id="ENOG502QSE3">
    <property type="taxonomic scope" value="Eukaryota"/>
</dbReference>
<dbReference type="Pfam" id="PF10536">
    <property type="entry name" value="PMD"/>
    <property type="match status" value="1"/>
</dbReference>
<evidence type="ECO:0000256" key="1">
    <source>
        <dbReference type="ARBA" id="ARBA00022723"/>
    </source>
</evidence>
<keyword evidence="7" id="KW-1185">Reference proteome</keyword>